<accession>A0A7J5TXA2</accession>
<feature type="chain" id="PRO_5029859984" evidence="1">
    <location>
        <begin position="20"/>
        <end position="473"/>
    </location>
</feature>
<feature type="signal peptide" evidence="1">
    <location>
        <begin position="1"/>
        <end position="19"/>
    </location>
</feature>
<evidence type="ECO:0000313" key="3">
    <source>
        <dbReference type="Proteomes" id="UP000488299"/>
    </source>
</evidence>
<keyword evidence="1" id="KW-0732">Signal</keyword>
<dbReference type="EMBL" id="WELI01000009">
    <property type="protein sequence ID" value="KAB7728056.1"/>
    <property type="molecule type" value="Genomic_DNA"/>
</dbReference>
<dbReference type="InterPro" id="IPR025515">
    <property type="entry name" value="DUF4403"/>
</dbReference>
<reference evidence="2 3" key="1">
    <citation type="submission" date="2019-10" db="EMBL/GenBank/DDBJ databases">
        <title>Rudanella paleaurantiibacter sp. nov., isolated from sludge.</title>
        <authorList>
            <person name="Xu S.Q."/>
        </authorList>
    </citation>
    <scope>NUCLEOTIDE SEQUENCE [LARGE SCALE GENOMIC DNA]</scope>
    <source>
        <strain evidence="2 3">HX-22-17</strain>
    </source>
</reference>
<dbReference type="AlphaFoldDB" id="A0A7J5TXA2"/>
<proteinExistence type="predicted"/>
<evidence type="ECO:0000313" key="2">
    <source>
        <dbReference type="EMBL" id="KAB7728056.1"/>
    </source>
</evidence>
<sequence length="473" mass="53491">MKTGQTFFLCLFFSTILLAVGCQRVNPKPPEAKGFDEPISATTSYLTGRITFELADLEKKINNELGVVLVTEETLKGQKGEKWQLRIERSGPVRLRYSRGRVSFTTPLRVWISNPLAFKRLQRKREADPDFYKSKRPLCALTVNFDTPLKVNNNWSLTTKARFVDYQWIEKPKVRVLGVGLSIQRIAERILDARKQDIETAIDKAVSSELHLEKEISKIWRDIQRPLLLNKQPDSVWLVPTPSSVIAGPIVGNQRYITIPLRIGFSAATRFGPRPSFNPSLKLPVLRKVAKLEPVSDLKVLFTIPFADLNRVISQNLSKRELELKEGLLKIKKASLYGGQRSLILKTEVGGAVKGTLYLHGRPYFDTLTNTLQMRNVDFDVHTEERLLATADWLLHDDLRDTLQTALKLPLGDKLAAIPDKIETAFARGKAGKKTDLDIAAFRLVPQRIAIRPEGVQILIDIKSKVTLQVEKL</sequence>
<comment type="caution">
    <text evidence="2">The sequence shown here is derived from an EMBL/GenBank/DDBJ whole genome shotgun (WGS) entry which is preliminary data.</text>
</comment>
<dbReference type="Proteomes" id="UP000488299">
    <property type="component" value="Unassembled WGS sequence"/>
</dbReference>
<dbReference type="RefSeq" id="WP_152126006.1">
    <property type="nucleotide sequence ID" value="NZ_WELI01000009.1"/>
</dbReference>
<dbReference type="PROSITE" id="PS51257">
    <property type="entry name" value="PROKAR_LIPOPROTEIN"/>
    <property type="match status" value="1"/>
</dbReference>
<gene>
    <name evidence="2" type="ORF">F5984_20090</name>
</gene>
<organism evidence="2 3">
    <name type="scientific">Rudanella paleaurantiibacter</name>
    <dbReference type="NCBI Taxonomy" id="2614655"/>
    <lineage>
        <taxon>Bacteria</taxon>
        <taxon>Pseudomonadati</taxon>
        <taxon>Bacteroidota</taxon>
        <taxon>Cytophagia</taxon>
        <taxon>Cytophagales</taxon>
        <taxon>Cytophagaceae</taxon>
        <taxon>Rudanella</taxon>
    </lineage>
</organism>
<dbReference type="Pfam" id="PF14356">
    <property type="entry name" value="DUF4403"/>
    <property type="match status" value="1"/>
</dbReference>
<keyword evidence="3" id="KW-1185">Reference proteome</keyword>
<name>A0A7J5TXA2_9BACT</name>
<protein>
    <submittedName>
        <fullName evidence="2">DUF4403 family protein</fullName>
    </submittedName>
</protein>
<evidence type="ECO:0000256" key="1">
    <source>
        <dbReference type="SAM" id="SignalP"/>
    </source>
</evidence>